<protein>
    <submittedName>
        <fullName evidence="1">TTC28 isoform 6</fullName>
    </submittedName>
</protein>
<gene>
    <name evidence="1" type="ORF">CK820_G0024438</name>
</gene>
<dbReference type="Proteomes" id="UP000236370">
    <property type="component" value="Unassembled WGS sequence"/>
</dbReference>
<evidence type="ECO:0000313" key="2">
    <source>
        <dbReference type="Proteomes" id="UP000236370"/>
    </source>
</evidence>
<comment type="caution">
    <text evidence="1">The sequence shown here is derived from an EMBL/GenBank/DDBJ whole genome shotgun (WGS) entry which is preliminary data.</text>
</comment>
<dbReference type="EMBL" id="NBAG03000026">
    <property type="protein sequence ID" value="PNI97711.1"/>
    <property type="molecule type" value="Genomic_DNA"/>
</dbReference>
<sequence>EQHIASVREALGVESHYSRACASSETESEAGDIMDQQFEEMNNKLNSVTDPTGFLRMVRRNNLFNRDAARFAEAWDWAWTHVLALPTSQPVKAGDTYLRQVMQTVVIN</sequence>
<organism evidence="1 2">
    <name type="scientific">Pan troglodytes</name>
    <name type="common">Chimpanzee</name>
    <dbReference type="NCBI Taxonomy" id="9598"/>
    <lineage>
        <taxon>Eukaryota</taxon>
        <taxon>Metazoa</taxon>
        <taxon>Chordata</taxon>
        <taxon>Craniata</taxon>
        <taxon>Vertebrata</taxon>
        <taxon>Euteleostomi</taxon>
        <taxon>Mammalia</taxon>
        <taxon>Eutheria</taxon>
        <taxon>Euarchontoglires</taxon>
        <taxon>Primates</taxon>
        <taxon>Haplorrhini</taxon>
        <taxon>Catarrhini</taxon>
        <taxon>Hominidae</taxon>
        <taxon>Pan</taxon>
    </lineage>
</organism>
<name>A0A2J8QN82_PANTR</name>
<feature type="non-terminal residue" evidence="1">
    <location>
        <position position="1"/>
    </location>
</feature>
<dbReference type="AlphaFoldDB" id="A0A2J8QN82"/>
<reference evidence="1 2" key="1">
    <citation type="submission" date="2017-12" db="EMBL/GenBank/DDBJ databases">
        <title>High-resolution comparative analysis of great ape genomes.</title>
        <authorList>
            <person name="Pollen A."/>
            <person name="Hastie A."/>
            <person name="Hormozdiari F."/>
            <person name="Dougherty M."/>
            <person name="Liu R."/>
            <person name="Chaisson M."/>
            <person name="Hoppe E."/>
            <person name="Hill C."/>
            <person name="Pang A."/>
            <person name="Hillier L."/>
            <person name="Baker C."/>
            <person name="Armstrong J."/>
            <person name="Shendure J."/>
            <person name="Paten B."/>
            <person name="Wilson R."/>
            <person name="Chao H."/>
            <person name="Schneider V."/>
            <person name="Ventura M."/>
            <person name="Kronenberg Z."/>
            <person name="Murali S."/>
            <person name="Gordon D."/>
            <person name="Cantsilieris S."/>
            <person name="Munson K."/>
            <person name="Nelson B."/>
            <person name="Raja A."/>
            <person name="Underwood J."/>
            <person name="Diekhans M."/>
            <person name="Fiddes I."/>
            <person name="Haussler D."/>
            <person name="Eichler E."/>
        </authorList>
    </citation>
    <scope>NUCLEOTIDE SEQUENCE [LARGE SCALE GENOMIC DNA]</scope>
    <source>
        <strain evidence="1">Yerkes chimp pedigree #C0471</strain>
    </source>
</reference>
<accession>A0A2J8QN82</accession>
<evidence type="ECO:0000313" key="1">
    <source>
        <dbReference type="EMBL" id="PNI97711.1"/>
    </source>
</evidence>
<proteinExistence type="predicted"/>